<dbReference type="Proteomes" id="UP000183567">
    <property type="component" value="Unassembled WGS sequence"/>
</dbReference>
<organism evidence="2 3">
    <name type="scientific">Rhizopogon vesiculosus</name>
    <dbReference type="NCBI Taxonomy" id="180088"/>
    <lineage>
        <taxon>Eukaryota</taxon>
        <taxon>Fungi</taxon>
        <taxon>Dikarya</taxon>
        <taxon>Basidiomycota</taxon>
        <taxon>Agaricomycotina</taxon>
        <taxon>Agaricomycetes</taxon>
        <taxon>Agaricomycetidae</taxon>
        <taxon>Boletales</taxon>
        <taxon>Suillineae</taxon>
        <taxon>Rhizopogonaceae</taxon>
        <taxon>Rhizopogon</taxon>
    </lineage>
</organism>
<dbReference type="GO" id="GO:0005634">
    <property type="term" value="C:nucleus"/>
    <property type="evidence" value="ECO:0007669"/>
    <property type="project" value="TreeGrafter"/>
</dbReference>
<dbReference type="OrthoDB" id="20507at2759"/>
<dbReference type="PANTHER" id="PTHR13384">
    <property type="entry name" value="G PATCH DOMAIN-CONTAINING PROTEIN 1"/>
    <property type="match status" value="1"/>
</dbReference>
<evidence type="ECO:0000313" key="3">
    <source>
        <dbReference type="Proteomes" id="UP000183567"/>
    </source>
</evidence>
<evidence type="ECO:0000259" key="1">
    <source>
        <dbReference type="Pfam" id="PF07713"/>
    </source>
</evidence>
<dbReference type="STRING" id="180088.A0A1J8QI41"/>
<dbReference type="GO" id="GO:0003723">
    <property type="term" value="F:RNA binding"/>
    <property type="evidence" value="ECO:0007669"/>
    <property type="project" value="TreeGrafter"/>
</dbReference>
<dbReference type="Pfam" id="PF07713">
    <property type="entry name" value="DUF1604"/>
    <property type="match status" value="1"/>
</dbReference>
<dbReference type="GO" id="GO:0006397">
    <property type="term" value="P:mRNA processing"/>
    <property type="evidence" value="ECO:0007669"/>
    <property type="project" value="InterPro"/>
</dbReference>
<comment type="caution">
    <text evidence="2">The sequence shown here is derived from an EMBL/GenBank/DDBJ whole genome shotgun (WGS) entry which is preliminary data.</text>
</comment>
<reference evidence="2 3" key="1">
    <citation type="submission" date="2016-03" db="EMBL/GenBank/DDBJ databases">
        <title>Comparative genomics of the ectomycorrhizal sister species Rhizopogon vinicolor and Rhizopogon vesiculosus (Basidiomycota: Boletales) reveals a divergence of the mating type B locus.</title>
        <authorList>
            <person name="Mujic A.B."/>
            <person name="Kuo A."/>
            <person name="Tritt A."/>
            <person name="Lipzen A."/>
            <person name="Chen C."/>
            <person name="Johnson J."/>
            <person name="Sharma A."/>
            <person name="Barry K."/>
            <person name="Grigoriev I.V."/>
            <person name="Spatafora J.W."/>
        </authorList>
    </citation>
    <scope>NUCLEOTIDE SEQUENCE [LARGE SCALE GENOMIC DNA]</scope>
    <source>
        <strain evidence="2 3">AM-OR11-056</strain>
    </source>
</reference>
<dbReference type="AlphaFoldDB" id="A0A1J8QI41"/>
<feature type="domain" description="G patch" evidence="1">
    <location>
        <begin position="167"/>
        <end position="198"/>
    </location>
</feature>
<sequence>MSFYDYTTPDNRTANYFMPASERSHEDETLFIPNHNDAFNFHSTFLSLDSEETSLLDPEETKWLIDSTATCDSYLRLYQCQELKIRIGDTKLWKLQCPFAEKHWGSGSCSSKQSLQKSVKGTVRSTRTTLITAFLYSSDSHHRTNSILQFGAPLPPFEKSKDTGEFVPIWKQEENDEKGRRRLHDAFTGGFSAGYFNSMLPRKDDFHGLGYGPGLGLHASLGVAPEASKQPSGPCLAGACSRHCYSMRTFDSDPLTPEGFGLGALNGADEDDVDVNDHTQTHGRNRHAYNASDVCEHMAHGVWGSQCELIYEF</sequence>
<keyword evidence="3" id="KW-1185">Reference proteome</keyword>
<proteinExistence type="predicted"/>
<gene>
    <name evidence="2" type="ORF">AZE42_10021</name>
</gene>
<dbReference type="EMBL" id="LVVM01000178">
    <property type="protein sequence ID" value="OJA21358.1"/>
    <property type="molecule type" value="Genomic_DNA"/>
</dbReference>
<evidence type="ECO:0000313" key="2">
    <source>
        <dbReference type="EMBL" id="OJA21358.1"/>
    </source>
</evidence>
<dbReference type="InterPro" id="IPR011666">
    <property type="entry name" value="DUF1604"/>
</dbReference>
<name>A0A1J8QI41_9AGAM</name>
<accession>A0A1J8QI41</accession>
<protein>
    <recommendedName>
        <fullName evidence="1">G patch domain-containing protein</fullName>
    </recommendedName>
</protein>
<dbReference type="PANTHER" id="PTHR13384:SF19">
    <property type="entry name" value="G PATCH DOMAIN-CONTAINING PROTEIN 1"/>
    <property type="match status" value="1"/>
</dbReference>